<evidence type="ECO:0000313" key="5">
    <source>
        <dbReference type="Proteomes" id="UP000541185"/>
    </source>
</evidence>
<proteinExistence type="inferred from homology"/>
<evidence type="ECO:0000256" key="1">
    <source>
        <dbReference type="ARBA" id="ARBA00006174"/>
    </source>
</evidence>
<dbReference type="InterPro" id="IPR036148">
    <property type="entry name" value="MmgE/PrpD_sf"/>
</dbReference>
<reference evidence="4 5" key="1">
    <citation type="submission" date="2020-04" db="EMBL/GenBank/DDBJ databases">
        <title>Ramlibacter sp. G-1-2-2 isolated from soil.</title>
        <authorList>
            <person name="Dahal R.H."/>
        </authorList>
    </citation>
    <scope>NUCLEOTIDE SEQUENCE [LARGE SCALE GENOMIC DNA]</scope>
    <source>
        <strain evidence="4 5">G-1-2-2</strain>
    </source>
</reference>
<comment type="similarity">
    <text evidence="1">Belongs to the PrpD family.</text>
</comment>
<dbReference type="Proteomes" id="UP000541185">
    <property type="component" value="Unassembled WGS sequence"/>
</dbReference>
<name>A0A848H5M8_9BURK</name>
<dbReference type="GO" id="GO:0016829">
    <property type="term" value="F:lyase activity"/>
    <property type="evidence" value="ECO:0007669"/>
    <property type="project" value="InterPro"/>
</dbReference>
<dbReference type="Gene3D" id="3.30.1330.120">
    <property type="entry name" value="2-methylcitrate dehydratase PrpD"/>
    <property type="match status" value="1"/>
</dbReference>
<dbReference type="EMBL" id="JABBFX010000001">
    <property type="protein sequence ID" value="NML44821.1"/>
    <property type="molecule type" value="Genomic_DNA"/>
</dbReference>
<sequence>MNPDSGLTASLGAFAARPQDFPAAALQVAAAGVCDAIGTMFAGRKDAAFATLRKVLLPEGLAASSGEASVLLGPVRTRALDAAFLNGVATHALAMDDVAAGCHPSALLVPALLAEAETLGRSGRDLLQAYVVGYEVLAELASREPDALHGAGWHPSCMLGPPAVAAAVARLRGLDAQQCTAAIAAAASMTGGLVANFGTQTKAIQVARASSAGLLAARLAAEGLTASSDALERDPGLLKAISPQRRARLDGVFDPGELRIVTQGLSIKKYPVCYSTHRVVDAAADVARQPGFSAEGVQGVQVDIGSMQAWMARHHEVRTPFEAKYSVEFAAASGLVARDASFAQLSDDFIHAPLVQRLIAATTLRLHEEKSADDPVFSPWDRVVVTMKDGRVFDSGEVAYALGHARRPLDAQARRRKFLQCAEAGGFENGEVLLNKLENLQDLPDVRQLST</sequence>
<evidence type="ECO:0000259" key="2">
    <source>
        <dbReference type="Pfam" id="PF03972"/>
    </source>
</evidence>
<dbReference type="InterPro" id="IPR042188">
    <property type="entry name" value="MmgE/PrpD_sf_2"/>
</dbReference>
<dbReference type="AlphaFoldDB" id="A0A848H5M8"/>
<dbReference type="PANTHER" id="PTHR16943:SF8">
    <property type="entry name" value="2-METHYLCITRATE DEHYDRATASE"/>
    <property type="match status" value="1"/>
</dbReference>
<dbReference type="RefSeq" id="WP_169418924.1">
    <property type="nucleotide sequence ID" value="NZ_JABBFX010000001.1"/>
</dbReference>
<dbReference type="Pfam" id="PF03972">
    <property type="entry name" value="MmgE_PrpD_N"/>
    <property type="match status" value="1"/>
</dbReference>
<dbReference type="InterPro" id="IPR042183">
    <property type="entry name" value="MmgE/PrpD_sf_1"/>
</dbReference>
<dbReference type="PANTHER" id="PTHR16943">
    <property type="entry name" value="2-METHYLCITRATE DEHYDRATASE-RELATED"/>
    <property type="match status" value="1"/>
</dbReference>
<dbReference type="Gene3D" id="1.10.4100.10">
    <property type="entry name" value="2-methylcitrate dehydratase PrpD"/>
    <property type="match status" value="1"/>
</dbReference>
<feature type="domain" description="MmgE/PrpD N-terminal" evidence="2">
    <location>
        <begin position="16"/>
        <end position="247"/>
    </location>
</feature>
<dbReference type="SUPFAM" id="SSF103378">
    <property type="entry name" value="2-methylcitrate dehydratase PrpD"/>
    <property type="match status" value="1"/>
</dbReference>
<dbReference type="InterPro" id="IPR005656">
    <property type="entry name" value="MmgE_PrpD"/>
</dbReference>
<keyword evidence="5" id="KW-1185">Reference proteome</keyword>
<dbReference type="Pfam" id="PF19305">
    <property type="entry name" value="MmgE_PrpD_C"/>
    <property type="match status" value="1"/>
</dbReference>
<gene>
    <name evidence="4" type="ORF">HHL11_13775</name>
</gene>
<comment type="caution">
    <text evidence="4">The sequence shown here is derived from an EMBL/GenBank/DDBJ whole genome shotgun (WGS) entry which is preliminary data.</text>
</comment>
<protein>
    <submittedName>
        <fullName evidence="4">MmgE/PrpD family protein</fullName>
    </submittedName>
</protein>
<accession>A0A848H5M8</accession>
<feature type="domain" description="MmgE/PrpD C-terminal" evidence="3">
    <location>
        <begin position="270"/>
        <end position="424"/>
    </location>
</feature>
<dbReference type="InterPro" id="IPR045337">
    <property type="entry name" value="MmgE_PrpD_C"/>
</dbReference>
<organism evidence="4 5">
    <name type="scientific">Ramlibacter agri</name>
    <dbReference type="NCBI Taxonomy" id="2728837"/>
    <lineage>
        <taxon>Bacteria</taxon>
        <taxon>Pseudomonadati</taxon>
        <taxon>Pseudomonadota</taxon>
        <taxon>Betaproteobacteria</taxon>
        <taxon>Burkholderiales</taxon>
        <taxon>Comamonadaceae</taxon>
        <taxon>Ramlibacter</taxon>
    </lineage>
</organism>
<evidence type="ECO:0000259" key="3">
    <source>
        <dbReference type="Pfam" id="PF19305"/>
    </source>
</evidence>
<dbReference type="InterPro" id="IPR045336">
    <property type="entry name" value="MmgE_PrpD_N"/>
</dbReference>
<evidence type="ECO:0000313" key="4">
    <source>
        <dbReference type="EMBL" id="NML44821.1"/>
    </source>
</evidence>